<organism evidence="1 2">
    <name type="scientific">Aquisphaera giovannonii</name>
    <dbReference type="NCBI Taxonomy" id="406548"/>
    <lineage>
        <taxon>Bacteria</taxon>
        <taxon>Pseudomonadati</taxon>
        <taxon>Planctomycetota</taxon>
        <taxon>Planctomycetia</taxon>
        <taxon>Isosphaerales</taxon>
        <taxon>Isosphaeraceae</taxon>
        <taxon>Aquisphaera</taxon>
    </lineage>
</organism>
<dbReference type="AlphaFoldDB" id="A0A5B9VWN7"/>
<reference evidence="1 2" key="1">
    <citation type="submission" date="2019-08" db="EMBL/GenBank/DDBJ databases">
        <title>Deep-cultivation of Planctomycetes and their phenomic and genomic characterization uncovers novel biology.</title>
        <authorList>
            <person name="Wiegand S."/>
            <person name="Jogler M."/>
            <person name="Boedeker C."/>
            <person name="Pinto D."/>
            <person name="Vollmers J."/>
            <person name="Rivas-Marin E."/>
            <person name="Kohn T."/>
            <person name="Peeters S.H."/>
            <person name="Heuer A."/>
            <person name="Rast P."/>
            <person name="Oberbeckmann S."/>
            <person name="Bunk B."/>
            <person name="Jeske O."/>
            <person name="Meyerdierks A."/>
            <person name="Storesund J.E."/>
            <person name="Kallscheuer N."/>
            <person name="Luecker S."/>
            <person name="Lage O.M."/>
            <person name="Pohl T."/>
            <person name="Merkel B.J."/>
            <person name="Hornburger P."/>
            <person name="Mueller R.-W."/>
            <person name="Bruemmer F."/>
            <person name="Labrenz M."/>
            <person name="Spormann A.M."/>
            <person name="Op den Camp H."/>
            <person name="Overmann J."/>
            <person name="Amann R."/>
            <person name="Jetten M.S.M."/>
            <person name="Mascher T."/>
            <person name="Medema M.H."/>
            <person name="Devos D.P."/>
            <person name="Kaster A.-K."/>
            <person name="Ovreas L."/>
            <person name="Rohde M."/>
            <person name="Galperin M.Y."/>
            <person name="Jogler C."/>
        </authorList>
    </citation>
    <scope>NUCLEOTIDE SEQUENCE [LARGE SCALE GENOMIC DNA]</scope>
    <source>
        <strain evidence="1 2">OJF2</strain>
    </source>
</reference>
<dbReference type="InterPro" id="IPR032675">
    <property type="entry name" value="LRR_dom_sf"/>
</dbReference>
<keyword evidence="2" id="KW-1185">Reference proteome</keyword>
<name>A0A5B9VWN7_9BACT</name>
<accession>A0A5B9VWN7</accession>
<dbReference type="RefSeq" id="WP_148591343.1">
    <property type="nucleotide sequence ID" value="NZ_CP042997.1"/>
</dbReference>
<dbReference type="PANTHER" id="PTHR13318">
    <property type="entry name" value="PARTNER OF PAIRED, ISOFORM B-RELATED"/>
    <property type="match status" value="1"/>
</dbReference>
<gene>
    <name evidence="1" type="ORF">OJF2_07500</name>
</gene>
<proteinExistence type="predicted"/>
<sequence length="451" mass="48188">MKLRYHRPTFDLLGEAPKSSKAAAAAVAARERELGISFPASVREWYSLQGVDDLMKKASGLGPFRPIAELGSPREVAHGMIGVQDECQGVAAWYICLDGSDDPPVEVQSEFIAARDESCTIPEEDEDDWPKFGWARAADRFSAFLLERFRAAAGDGSIRAIRKAIGWVGDSVTTDESGRIVFVSFTTGSLSNRQLGVFDGLGSLDYLRVSWARLTPEGWSSLAARLSVGHLDVSGDEFDDRCLARIVAFTGLSGLSLGARSVTDAGLADFLARKPLRKLHLSSEDLTDAGFASIGVQATLEELSLGVTRVSDAGLRTLAGMPALRRLVLSATASTDEGLEPVTRVPRLRSLNLQSTGIRGPGLRHLAGLPELQELNLRNTGIDDSAAPLLGALTELQDLDLGNTAVTDAVLDALATLPVLISLKVDGTGVTDAAVEQLRKGREGLRVIGKR</sequence>
<dbReference type="OrthoDB" id="255317at2"/>
<dbReference type="SUPFAM" id="SSF52047">
    <property type="entry name" value="RNI-like"/>
    <property type="match status" value="1"/>
</dbReference>
<evidence type="ECO:0000313" key="1">
    <source>
        <dbReference type="EMBL" id="QEH32281.1"/>
    </source>
</evidence>
<dbReference type="Proteomes" id="UP000324233">
    <property type="component" value="Chromosome"/>
</dbReference>
<evidence type="ECO:0000313" key="2">
    <source>
        <dbReference type="Proteomes" id="UP000324233"/>
    </source>
</evidence>
<protein>
    <submittedName>
        <fullName evidence="1">Leucine Rich repeats (2 copies)</fullName>
    </submittedName>
</protein>
<dbReference type="GO" id="GO:0019005">
    <property type="term" value="C:SCF ubiquitin ligase complex"/>
    <property type="evidence" value="ECO:0007669"/>
    <property type="project" value="TreeGrafter"/>
</dbReference>
<dbReference type="KEGG" id="agv:OJF2_07500"/>
<dbReference type="GO" id="GO:0031146">
    <property type="term" value="P:SCF-dependent proteasomal ubiquitin-dependent protein catabolic process"/>
    <property type="evidence" value="ECO:0007669"/>
    <property type="project" value="TreeGrafter"/>
</dbReference>
<dbReference type="Gene3D" id="3.80.10.10">
    <property type="entry name" value="Ribonuclease Inhibitor"/>
    <property type="match status" value="1"/>
</dbReference>
<dbReference type="EMBL" id="CP042997">
    <property type="protein sequence ID" value="QEH32281.1"/>
    <property type="molecule type" value="Genomic_DNA"/>
</dbReference>